<sequence>MRETINPTSVRLSVGSGSGMKIKIRGGTTVKAIKKLFAGLMVFTLVLGVSFAGSAFASGDEVKLIDSEVSVIYKPGYVGFSGDIEVANLGPEKNVTVHYTTDDTTWYDTSANYVGPTDGSHEKWHFSISTNGSTTDHAELKDLRSIKFAIKYEVNNQTYWDNNGSANYYNEVNRNYPLRSVILGAPNVLNANSTLSNGEFSGNIYVKNLNPEKKVKILYTTDDWATTREAYAIYTGPLNNFNSVENWNYSINVPGATNVKYAISYTTAGQTYWDNNYGHNYEVVSNSL</sequence>
<proteinExistence type="predicted"/>
<protein>
    <recommendedName>
        <fullName evidence="1">CBM21 domain-containing protein</fullName>
    </recommendedName>
</protein>
<dbReference type="InterPro" id="IPR050782">
    <property type="entry name" value="PP1_regulatory_subunit_3"/>
</dbReference>
<dbReference type="GO" id="GO:0000164">
    <property type="term" value="C:protein phosphatase type 1 complex"/>
    <property type="evidence" value="ECO:0007669"/>
    <property type="project" value="TreeGrafter"/>
</dbReference>
<accession>A0A5D0D281</accession>
<dbReference type="EMBL" id="VSDO01000001">
    <property type="protein sequence ID" value="TYA15267.1"/>
    <property type="molecule type" value="Genomic_DNA"/>
</dbReference>
<name>A0A5D0D281_9BACL</name>
<evidence type="ECO:0000313" key="3">
    <source>
        <dbReference type="Proteomes" id="UP000325218"/>
    </source>
</evidence>
<evidence type="ECO:0000313" key="2">
    <source>
        <dbReference type="EMBL" id="TYA15267.1"/>
    </source>
</evidence>
<dbReference type="AlphaFoldDB" id="A0A5D0D281"/>
<dbReference type="PANTHER" id="PTHR12307:SF53">
    <property type="entry name" value="PROTEIN PHOSPHATASE 1 REGULATORY SUBUNIT"/>
    <property type="match status" value="1"/>
</dbReference>
<dbReference type="OrthoDB" id="9812537at2"/>
<dbReference type="InterPro" id="IPR038175">
    <property type="entry name" value="CBM21_dom_sf"/>
</dbReference>
<gene>
    <name evidence="2" type="ORF">FRY98_06425</name>
</gene>
<comment type="caution">
    <text evidence="2">The sequence shown here is derived from an EMBL/GenBank/DDBJ whole genome shotgun (WGS) entry which is preliminary data.</text>
</comment>
<dbReference type="Gene3D" id="2.60.40.2440">
    <property type="entry name" value="Carbohydrate binding type-21 domain"/>
    <property type="match status" value="2"/>
</dbReference>
<dbReference type="Pfam" id="PF03370">
    <property type="entry name" value="CBM_21"/>
    <property type="match status" value="2"/>
</dbReference>
<dbReference type="PANTHER" id="PTHR12307">
    <property type="entry name" value="PROTEIN PHOSPHATASE 1 REGULATORY SUBUNIT"/>
    <property type="match status" value="1"/>
</dbReference>
<evidence type="ECO:0000259" key="1">
    <source>
        <dbReference type="PROSITE" id="PS51159"/>
    </source>
</evidence>
<dbReference type="GO" id="GO:2001069">
    <property type="term" value="F:glycogen binding"/>
    <property type="evidence" value="ECO:0007669"/>
    <property type="project" value="TreeGrafter"/>
</dbReference>
<dbReference type="InterPro" id="IPR005036">
    <property type="entry name" value="CBM21_dom"/>
</dbReference>
<dbReference type="Proteomes" id="UP000325218">
    <property type="component" value="Unassembled WGS sequence"/>
</dbReference>
<reference evidence="2 3" key="1">
    <citation type="submission" date="2019-08" db="EMBL/GenBank/DDBJ databases">
        <title>Genome sequencing of Paenibacillus faecis DSM 23593(T).</title>
        <authorList>
            <person name="Kook J.-K."/>
            <person name="Park S.-N."/>
            <person name="Lim Y.K."/>
        </authorList>
    </citation>
    <scope>NUCLEOTIDE SEQUENCE [LARGE SCALE GENOMIC DNA]</scope>
    <source>
        <strain evidence="2 3">DSM 23593</strain>
    </source>
</reference>
<feature type="domain" description="CBM21" evidence="1">
    <location>
        <begin position="180"/>
        <end position="284"/>
    </location>
</feature>
<keyword evidence="3" id="KW-1185">Reference proteome</keyword>
<dbReference type="GO" id="GO:0008157">
    <property type="term" value="F:protein phosphatase 1 binding"/>
    <property type="evidence" value="ECO:0007669"/>
    <property type="project" value="TreeGrafter"/>
</dbReference>
<organism evidence="2 3">
    <name type="scientific">Paenibacillus faecis</name>
    <dbReference type="NCBI Taxonomy" id="862114"/>
    <lineage>
        <taxon>Bacteria</taxon>
        <taxon>Bacillati</taxon>
        <taxon>Bacillota</taxon>
        <taxon>Bacilli</taxon>
        <taxon>Bacillales</taxon>
        <taxon>Paenibacillaceae</taxon>
        <taxon>Paenibacillus</taxon>
    </lineage>
</organism>
<dbReference type="PROSITE" id="PS51159">
    <property type="entry name" value="CBM21"/>
    <property type="match status" value="2"/>
</dbReference>
<dbReference type="GO" id="GO:0005979">
    <property type="term" value="P:regulation of glycogen biosynthetic process"/>
    <property type="evidence" value="ECO:0007669"/>
    <property type="project" value="TreeGrafter"/>
</dbReference>
<feature type="domain" description="CBM21" evidence="1">
    <location>
        <begin position="54"/>
        <end position="171"/>
    </location>
</feature>